<reference evidence="3" key="1">
    <citation type="submission" date="2019-08" db="EMBL/GenBank/DDBJ databases">
        <authorList>
            <person name="Kucharzyk K."/>
            <person name="Murdoch R.W."/>
            <person name="Higgins S."/>
            <person name="Loffler F."/>
        </authorList>
    </citation>
    <scope>NUCLEOTIDE SEQUENCE</scope>
</reference>
<dbReference type="EMBL" id="VSSQ01000586">
    <property type="protein sequence ID" value="MPL98047.1"/>
    <property type="molecule type" value="Genomic_DNA"/>
</dbReference>
<keyword evidence="1" id="KW-1133">Transmembrane helix</keyword>
<evidence type="ECO:0000259" key="2">
    <source>
        <dbReference type="Pfam" id="PF18962"/>
    </source>
</evidence>
<accession>A0A644W383</accession>
<protein>
    <recommendedName>
        <fullName evidence="2">Secretion system C-terminal sorting domain-containing protein</fullName>
    </recommendedName>
</protein>
<proteinExistence type="predicted"/>
<keyword evidence="1" id="KW-0472">Membrane</keyword>
<dbReference type="AlphaFoldDB" id="A0A644W383"/>
<evidence type="ECO:0000313" key="3">
    <source>
        <dbReference type="EMBL" id="MPL98047.1"/>
    </source>
</evidence>
<keyword evidence="1" id="KW-0812">Transmembrane</keyword>
<dbReference type="InterPro" id="IPR026444">
    <property type="entry name" value="Secre_tail"/>
</dbReference>
<feature type="domain" description="Secretion system C-terminal sorting" evidence="2">
    <location>
        <begin position="548"/>
        <end position="616"/>
    </location>
</feature>
<gene>
    <name evidence="3" type="ORF">SDC9_44245</name>
</gene>
<dbReference type="NCBIfam" id="TIGR04183">
    <property type="entry name" value="Por_Secre_tail"/>
    <property type="match status" value="1"/>
</dbReference>
<name>A0A644W383_9ZZZZ</name>
<feature type="transmembrane region" description="Helical" evidence="1">
    <location>
        <begin position="42"/>
        <end position="62"/>
    </location>
</feature>
<evidence type="ECO:0000256" key="1">
    <source>
        <dbReference type="SAM" id="Phobius"/>
    </source>
</evidence>
<sequence>MSKFSINTDKKIPSDEFIRENMPSFESVAGKVTMMKNPLRRLWQWGGGSAMIIAAAFSVYWFTTDHNNPAVNNSGLKDSTHCINAPIPEIDVPTNTYSFNAQDGGTFVTDNGTKIKVPALAFTDSTGKIHKGPVDLTFREFHKVPDFFRSGIPMTYDSAGTEYTFESAGMFEMLAFGPGGVPLQLAKGKTIDVDMVSYDDDPKFNTYYLDTVADKWEYIEHSTFTPAEVLSDNQESSDDYTFNTAQSQSSAPVETEKFYVRPEKASQSGYVFRAEYDKKLLPELAIYDNVLFQVDEKHQSFDPGLYKVVWSSVNVKKSKLDGLYILKLSRPDTTVKVYARPVFDAASYQTAVKKYNSMMNDDQNARADYKRKSDEIVGNRPQSISQISSILPSENIKGYRSISVATLGVFNCDYPIRVKYENIKPVFTENGNRFVPARIYWCDKSVNAMYETSGSDGNVSFEKGTRIIMWVVDNSGRMAVISEDKFAAATKKSNNPVFELSFLTPREGLKMLNHELYGTKFDDDIPATSEESSFTVQTNTNDLKIECFPNPASTTLNIRYSGSDAESVKIRIISIGGQQMTEINSCEPGKTMTTDVSSYAPGVYFCQLILPSGQSISQRFVRQ</sequence>
<dbReference type="Pfam" id="PF18962">
    <property type="entry name" value="Por_Secre_tail"/>
    <property type="match status" value="1"/>
</dbReference>
<organism evidence="3">
    <name type="scientific">bioreactor metagenome</name>
    <dbReference type="NCBI Taxonomy" id="1076179"/>
    <lineage>
        <taxon>unclassified sequences</taxon>
        <taxon>metagenomes</taxon>
        <taxon>ecological metagenomes</taxon>
    </lineage>
</organism>
<comment type="caution">
    <text evidence="3">The sequence shown here is derived from an EMBL/GenBank/DDBJ whole genome shotgun (WGS) entry which is preliminary data.</text>
</comment>